<evidence type="ECO:0000313" key="3">
    <source>
        <dbReference type="Proteomes" id="UP001642484"/>
    </source>
</evidence>
<accession>A0ABP0SPB8</accession>
<evidence type="ECO:0000313" key="2">
    <source>
        <dbReference type="EMBL" id="CAK9114019.1"/>
    </source>
</evidence>
<keyword evidence="1" id="KW-0732">Signal</keyword>
<organism evidence="2 3">
    <name type="scientific">Durusdinium trenchii</name>
    <dbReference type="NCBI Taxonomy" id="1381693"/>
    <lineage>
        <taxon>Eukaryota</taxon>
        <taxon>Sar</taxon>
        <taxon>Alveolata</taxon>
        <taxon>Dinophyceae</taxon>
        <taxon>Suessiales</taxon>
        <taxon>Symbiodiniaceae</taxon>
        <taxon>Durusdinium</taxon>
    </lineage>
</organism>
<dbReference type="Gene3D" id="1.20.120.20">
    <property type="entry name" value="Apolipoprotein"/>
    <property type="match status" value="1"/>
</dbReference>
<protein>
    <submittedName>
        <fullName evidence="2">Uncharacterized protein</fullName>
    </submittedName>
</protein>
<dbReference type="EMBL" id="CAXAMN010027939">
    <property type="protein sequence ID" value="CAK9114019.1"/>
    <property type="molecule type" value="Genomic_DNA"/>
</dbReference>
<reference evidence="2 3" key="1">
    <citation type="submission" date="2024-02" db="EMBL/GenBank/DDBJ databases">
        <authorList>
            <person name="Chen Y."/>
            <person name="Shah S."/>
            <person name="Dougan E. K."/>
            <person name="Thang M."/>
            <person name="Chan C."/>
        </authorList>
    </citation>
    <scope>NUCLEOTIDE SEQUENCE [LARGE SCALE GENOMIC DNA]</scope>
</reference>
<feature type="signal peptide" evidence="1">
    <location>
        <begin position="1"/>
        <end position="18"/>
    </location>
</feature>
<name>A0ABP0SPB8_9DINO</name>
<evidence type="ECO:0000256" key="1">
    <source>
        <dbReference type="SAM" id="SignalP"/>
    </source>
</evidence>
<sequence>MFTSQVIKTLCLLALAAGQRQDCEQDEVQLLQIRSDDKQMQIPGLDKLGDTLGNVVGAAHEIANQGIGQVTAKISDALDSIDKDIQEASLKLNKSVDSFRATANATGTVSQNLTKMQKLVTDTVEQMVPSYQATLDKIEAAVDTTKTVLSAMGQKDLLDKIDGCKSTATNQLSSLADKTQAIAQDMSAATEKELGESLKRMDSLLDQSVETVKSFRGSFNEHLATFTSSLAGPLAVALGDETPEKIGNLTMKADGVLSNLQSLVVNASTALQSCGTMVDSTLTQVSSGGFLGRIFKGIFG</sequence>
<proteinExistence type="predicted"/>
<keyword evidence="3" id="KW-1185">Reference proteome</keyword>
<gene>
    <name evidence="2" type="ORF">CCMP2556_LOCUS52744</name>
</gene>
<feature type="chain" id="PRO_5046809894" evidence="1">
    <location>
        <begin position="19"/>
        <end position="300"/>
    </location>
</feature>
<dbReference type="Proteomes" id="UP001642484">
    <property type="component" value="Unassembled WGS sequence"/>
</dbReference>
<comment type="caution">
    <text evidence="2">The sequence shown here is derived from an EMBL/GenBank/DDBJ whole genome shotgun (WGS) entry which is preliminary data.</text>
</comment>